<keyword evidence="4" id="KW-0106">Calcium</keyword>
<evidence type="ECO:0000256" key="3">
    <source>
        <dbReference type="ARBA" id="ARBA00022729"/>
    </source>
</evidence>
<evidence type="ECO:0000256" key="6">
    <source>
        <dbReference type="SAM" id="SignalP"/>
    </source>
</evidence>
<dbReference type="InterPro" id="IPR018247">
    <property type="entry name" value="EF_Hand_1_Ca_BS"/>
</dbReference>
<comment type="caution">
    <text evidence="7">The sequence shown here is derived from an EMBL/GenBank/DDBJ whole genome shotgun (WGS) entry which is preliminary data.</text>
</comment>
<keyword evidence="2" id="KW-0964">Secreted</keyword>
<proteinExistence type="predicted"/>
<feature type="compositionally biased region" description="Acidic residues" evidence="5">
    <location>
        <begin position="218"/>
        <end position="228"/>
    </location>
</feature>
<dbReference type="Proteomes" id="UP000295531">
    <property type="component" value="Unassembled WGS sequence"/>
</dbReference>
<gene>
    <name evidence="7" type="ORF">DEU29_11726</name>
</gene>
<feature type="region of interest" description="Disordered" evidence="5">
    <location>
        <begin position="209"/>
        <end position="245"/>
    </location>
</feature>
<name>A0A4R6NYV4_9GAMM</name>
<comment type="subcellular location">
    <subcellularLocation>
        <location evidence="1">Secreted</location>
    </subcellularLocation>
</comment>
<feature type="chain" id="PRO_5020263908" description="Thrombospondin type 3 repeat-containing protein" evidence="6">
    <location>
        <begin position="22"/>
        <end position="348"/>
    </location>
</feature>
<evidence type="ECO:0000256" key="5">
    <source>
        <dbReference type="SAM" id="MobiDB-lite"/>
    </source>
</evidence>
<feature type="signal peptide" evidence="6">
    <location>
        <begin position="1"/>
        <end position="21"/>
    </location>
</feature>
<dbReference type="AlphaFoldDB" id="A0A4R6NYV4"/>
<accession>A0A4R6NYV4</accession>
<evidence type="ECO:0000313" key="7">
    <source>
        <dbReference type="EMBL" id="TDP29448.1"/>
    </source>
</evidence>
<evidence type="ECO:0000313" key="8">
    <source>
        <dbReference type="Proteomes" id="UP000295531"/>
    </source>
</evidence>
<keyword evidence="8" id="KW-1185">Reference proteome</keyword>
<dbReference type="RefSeq" id="WP_133540436.1">
    <property type="nucleotide sequence ID" value="NZ_SNXI01000017.1"/>
</dbReference>
<sequence length="348" mass="36264">MFRLPHSLVVAAAFTAASAMAQQSNVYISDASVTAYDPIYPVTAYVNWPASACSVNPDISLNANWVNPHPAYTNPNFTHPWQASSGISAMWINAWEDPQFNSIGTPGENGPQNWTRYSKEVSGNGEFVLNLLADNCSWIYIDGTLVGYQPAVSTPGVYPVTLDGDHTLDFIIFDGGGLAGGLFRLETNVNVTFEDTDDDGLTDAEEVLTETDPQNGDSDGDGFLDGEEVTAGSDPNDANSTPVVDADADGVFDDTDVCPDTASGAVVGQNGCSGAQNVANACDCAGPADNTPWKNHGQYVSCVAKASNAQVNNGLLTDEGASALVSTAGQSDCGKGGEGKGKAKGKNK</sequence>
<keyword evidence="3 6" id="KW-0732">Signal</keyword>
<dbReference type="EMBL" id="SNXI01000017">
    <property type="protein sequence ID" value="TDP29448.1"/>
    <property type="molecule type" value="Genomic_DNA"/>
</dbReference>
<evidence type="ECO:0000256" key="2">
    <source>
        <dbReference type="ARBA" id="ARBA00022525"/>
    </source>
</evidence>
<dbReference type="Pfam" id="PF18884">
    <property type="entry name" value="TSP3_bac"/>
    <property type="match status" value="2"/>
</dbReference>
<dbReference type="PROSITE" id="PS00018">
    <property type="entry name" value="EF_HAND_1"/>
    <property type="match status" value="1"/>
</dbReference>
<dbReference type="InterPro" id="IPR059100">
    <property type="entry name" value="TSP3_bac"/>
</dbReference>
<dbReference type="OrthoDB" id="6236227at2"/>
<evidence type="ECO:0000256" key="1">
    <source>
        <dbReference type="ARBA" id="ARBA00004613"/>
    </source>
</evidence>
<reference evidence="7 8" key="1">
    <citation type="submission" date="2019-03" db="EMBL/GenBank/DDBJ databases">
        <title>Freshwater and sediment microbial communities from various areas in North America, analyzing microbe dynamics in response to fracking.</title>
        <authorList>
            <person name="Lamendella R."/>
        </authorList>
    </citation>
    <scope>NUCLEOTIDE SEQUENCE [LARGE SCALE GENOMIC DNA]</scope>
    <source>
        <strain evidence="7 8">18_TX</strain>
    </source>
</reference>
<evidence type="ECO:0000256" key="4">
    <source>
        <dbReference type="ARBA" id="ARBA00022837"/>
    </source>
</evidence>
<organism evidence="7 8">
    <name type="scientific">Idiomarina aquatica</name>
    <dbReference type="NCBI Taxonomy" id="1327752"/>
    <lineage>
        <taxon>Bacteria</taxon>
        <taxon>Pseudomonadati</taxon>
        <taxon>Pseudomonadota</taxon>
        <taxon>Gammaproteobacteria</taxon>
        <taxon>Alteromonadales</taxon>
        <taxon>Idiomarinaceae</taxon>
        <taxon>Idiomarina</taxon>
    </lineage>
</organism>
<feature type="region of interest" description="Disordered" evidence="5">
    <location>
        <begin position="327"/>
        <end position="348"/>
    </location>
</feature>
<evidence type="ECO:0008006" key="9">
    <source>
        <dbReference type="Google" id="ProtNLM"/>
    </source>
</evidence>
<protein>
    <recommendedName>
        <fullName evidence="9">Thrombospondin type 3 repeat-containing protein</fullName>
    </recommendedName>
</protein>